<reference evidence="4" key="1">
    <citation type="journal article" date="2019" name="Int. J. Syst. Evol. Microbiol.">
        <title>The Global Catalogue of Microorganisms (GCM) 10K type strain sequencing project: providing services to taxonomists for standard genome sequencing and annotation.</title>
        <authorList>
            <consortium name="The Broad Institute Genomics Platform"/>
            <consortium name="The Broad Institute Genome Sequencing Center for Infectious Disease"/>
            <person name="Wu L."/>
            <person name="Ma J."/>
        </authorList>
    </citation>
    <scope>NUCLEOTIDE SEQUENCE [LARGE SCALE GENOMIC DNA]</scope>
    <source>
        <strain evidence="4">CCUG 63830</strain>
    </source>
</reference>
<sequence>MDQAAGLRRNATDLEAALAGWTWPAAPQATRASLEAGHLATLGELLLRAALARKESRGGHCRTDFPAETTPPRHTVWGQGRDGQPVLREVPVGLAVGVR</sequence>
<feature type="region of interest" description="Disordered" evidence="1">
    <location>
        <begin position="56"/>
        <end position="84"/>
    </location>
</feature>
<accession>A0ABW1ZG64</accession>
<evidence type="ECO:0000256" key="1">
    <source>
        <dbReference type="SAM" id="MobiDB-lite"/>
    </source>
</evidence>
<dbReference type="InterPro" id="IPR015939">
    <property type="entry name" value="Fum_Rdtase/Succ_DH_flav-like_C"/>
</dbReference>
<keyword evidence="4" id="KW-1185">Reference proteome</keyword>
<dbReference type="Pfam" id="PF02910">
    <property type="entry name" value="Succ_DH_flav_C"/>
    <property type="match status" value="1"/>
</dbReference>
<feature type="domain" description="Fumarate reductase/succinate dehydrogenase flavoprotein-like C-terminal" evidence="2">
    <location>
        <begin position="30"/>
        <end position="87"/>
    </location>
</feature>
<dbReference type="Gene3D" id="1.20.58.100">
    <property type="entry name" value="Fumarate reductase/succinate dehydrogenase flavoprotein-like, C-terminal domain"/>
    <property type="match status" value="1"/>
</dbReference>
<dbReference type="InterPro" id="IPR037099">
    <property type="entry name" value="Fum_R/Succ_DH_flav-like_C_sf"/>
</dbReference>
<gene>
    <name evidence="3" type="ORF">ACFP90_04890</name>
</gene>
<dbReference type="EMBL" id="JBHSWB010000001">
    <property type="protein sequence ID" value="MFC6659773.1"/>
    <property type="molecule type" value="Genomic_DNA"/>
</dbReference>
<dbReference type="RefSeq" id="WP_380058141.1">
    <property type="nucleotide sequence ID" value="NZ_JBHSWB010000001.1"/>
</dbReference>
<evidence type="ECO:0000313" key="3">
    <source>
        <dbReference type="EMBL" id="MFC6659773.1"/>
    </source>
</evidence>
<name>A0ABW1ZG64_9DEIO</name>
<feature type="compositionally biased region" description="Basic and acidic residues" evidence="1">
    <location>
        <begin position="56"/>
        <end position="65"/>
    </location>
</feature>
<proteinExistence type="predicted"/>
<organism evidence="3 4">
    <name type="scientific">Deinococcus multiflagellatus</name>
    <dbReference type="NCBI Taxonomy" id="1656887"/>
    <lineage>
        <taxon>Bacteria</taxon>
        <taxon>Thermotogati</taxon>
        <taxon>Deinococcota</taxon>
        <taxon>Deinococci</taxon>
        <taxon>Deinococcales</taxon>
        <taxon>Deinococcaceae</taxon>
        <taxon>Deinococcus</taxon>
    </lineage>
</organism>
<evidence type="ECO:0000313" key="4">
    <source>
        <dbReference type="Proteomes" id="UP001596317"/>
    </source>
</evidence>
<evidence type="ECO:0000259" key="2">
    <source>
        <dbReference type="Pfam" id="PF02910"/>
    </source>
</evidence>
<dbReference type="Proteomes" id="UP001596317">
    <property type="component" value="Unassembled WGS sequence"/>
</dbReference>
<comment type="caution">
    <text evidence="3">The sequence shown here is derived from an EMBL/GenBank/DDBJ whole genome shotgun (WGS) entry which is preliminary data.</text>
</comment>
<protein>
    <recommendedName>
        <fullName evidence="2">Fumarate reductase/succinate dehydrogenase flavoprotein-like C-terminal domain-containing protein</fullName>
    </recommendedName>
</protein>
<dbReference type="SUPFAM" id="SSF46977">
    <property type="entry name" value="Succinate dehydrogenase/fumarate reductase flavoprotein C-terminal domain"/>
    <property type="match status" value="1"/>
</dbReference>